<comment type="similarity">
    <text evidence="1">Belongs to the peptidase S28 family.</text>
</comment>
<dbReference type="Pfam" id="PF05577">
    <property type="entry name" value="Peptidase_S28"/>
    <property type="match status" value="2"/>
</dbReference>
<dbReference type="PANTHER" id="PTHR11010">
    <property type="entry name" value="PROTEASE S28 PRO-X CARBOXYPEPTIDASE-RELATED"/>
    <property type="match status" value="1"/>
</dbReference>
<accession>A0AAV1DD21</accession>
<dbReference type="AlphaFoldDB" id="A0AAV1DD21"/>
<protein>
    <submittedName>
        <fullName evidence="6">OLC1v1003727C1</fullName>
    </submittedName>
</protein>
<proteinExistence type="inferred from homology"/>
<evidence type="ECO:0000256" key="3">
    <source>
        <dbReference type="ARBA" id="ARBA00022729"/>
    </source>
</evidence>
<dbReference type="GO" id="GO:0008239">
    <property type="term" value="F:dipeptidyl-peptidase activity"/>
    <property type="evidence" value="ECO:0007669"/>
    <property type="project" value="TreeGrafter"/>
</dbReference>
<keyword evidence="7" id="KW-1185">Reference proteome</keyword>
<gene>
    <name evidence="6" type="ORF">OLC1_LOCUS13743</name>
</gene>
<dbReference type="InterPro" id="IPR008758">
    <property type="entry name" value="Peptidase_S28"/>
</dbReference>
<keyword evidence="3" id="KW-0732">Signal</keyword>
<dbReference type="InterPro" id="IPR042269">
    <property type="entry name" value="Ser_carbopepase_S28_SKS"/>
</dbReference>
<evidence type="ECO:0000256" key="4">
    <source>
        <dbReference type="ARBA" id="ARBA00022801"/>
    </source>
</evidence>
<evidence type="ECO:0000256" key="1">
    <source>
        <dbReference type="ARBA" id="ARBA00011079"/>
    </source>
</evidence>
<evidence type="ECO:0000313" key="7">
    <source>
        <dbReference type="Proteomes" id="UP001161247"/>
    </source>
</evidence>
<evidence type="ECO:0000313" key="6">
    <source>
        <dbReference type="EMBL" id="CAI9104934.1"/>
    </source>
</evidence>
<dbReference type="Proteomes" id="UP001161247">
    <property type="component" value="Chromosome 5"/>
</dbReference>
<evidence type="ECO:0000256" key="2">
    <source>
        <dbReference type="ARBA" id="ARBA00022670"/>
    </source>
</evidence>
<dbReference type="PANTHER" id="PTHR11010:SF96">
    <property type="entry name" value="LYSOSOMAL PRO-X CARBOXYPEPTIDASE-LIKE ISOFORM X1"/>
    <property type="match status" value="1"/>
</dbReference>
<evidence type="ECO:0000256" key="5">
    <source>
        <dbReference type="ARBA" id="ARBA00023180"/>
    </source>
</evidence>
<dbReference type="GO" id="GO:0006508">
    <property type="term" value="P:proteolysis"/>
    <property type="evidence" value="ECO:0007669"/>
    <property type="project" value="UniProtKB-KW"/>
</dbReference>
<dbReference type="SUPFAM" id="SSF53474">
    <property type="entry name" value="alpha/beta-Hydrolases"/>
    <property type="match status" value="1"/>
</dbReference>
<dbReference type="Gene3D" id="1.20.120.980">
    <property type="entry name" value="Serine carboxypeptidase S28, SKS domain"/>
    <property type="match status" value="1"/>
</dbReference>
<sequence>MLQKTTRLSPLHPNRKAKILSSVGSGNDFETKYYEQTLDHFNYQPQSYATFTQKYVINSKYWGGANSSSPILAYLGAESSLGNDFSYIGSLSDNAPRFKALLVYIEHRFYGESIPFGLTEESMLKNESVRGYFNSDQALADYAEILRHIKESLCAPKSPIIVVGGSYGGMLAAWFRLKYPHIAMGALAISAPILYFEDLVPHDAYDSVVQKDFKKQSKSCFKTITKSWDTIYKLASQPNGLAILSQKFNSCSQLKSVDDLAEFIGDIYFSAAQYSFPPRYQVKIVCDAINGAPDGTDDLGRILAAIQSSYGGNGACHDISGFSDYVTYSWDWQTCSEMVIPMGGSKNITIAREKPFDMEERSKQCKKYYGVVPRPHWVTTYYGGQDIKTVLRKFGSNIIFSNGLRDPWSRAGILEDLSDSLLAVYTAKGSGSDFETKYYEQTLDHFNYQPQSYATFKQKYVINSKYWGGANSSSPILAYLGAESSLASVIGVVGALPDNGPRFKALLVYIEALCLFHRTKKKKSPTFIELVLAAWFRLKHPHIAMGTLAISAPILYFEDLIPHDAYYSVVQKDFKEQSKSCFKTIEKSWDISRRWLPSPMASPSSPGIHWRNQLSEFRGANYIVMIR</sequence>
<keyword evidence="4" id="KW-0378">Hydrolase</keyword>
<organism evidence="6 7">
    <name type="scientific">Oldenlandia corymbosa var. corymbosa</name>
    <dbReference type="NCBI Taxonomy" id="529605"/>
    <lineage>
        <taxon>Eukaryota</taxon>
        <taxon>Viridiplantae</taxon>
        <taxon>Streptophyta</taxon>
        <taxon>Embryophyta</taxon>
        <taxon>Tracheophyta</taxon>
        <taxon>Spermatophyta</taxon>
        <taxon>Magnoliopsida</taxon>
        <taxon>eudicotyledons</taxon>
        <taxon>Gunneridae</taxon>
        <taxon>Pentapetalae</taxon>
        <taxon>asterids</taxon>
        <taxon>lamiids</taxon>
        <taxon>Gentianales</taxon>
        <taxon>Rubiaceae</taxon>
        <taxon>Rubioideae</taxon>
        <taxon>Spermacoceae</taxon>
        <taxon>Hedyotis-Oldenlandia complex</taxon>
        <taxon>Oldenlandia</taxon>
    </lineage>
</organism>
<dbReference type="Gene3D" id="3.40.50.1820">
    <property type="entry name" value="alpha/beta hydrolase"/>
    <property type="match status" value="3"/>
</dbReference>
<reference evidence="6" key="1">
    <citation type="submission" date="2023-03" db="EMBL/GenBank/DDBJ databases">
        <authorList>
            <person name="Julca I."/>
        </authorList>
    </citation>
    <scope>NUCLEOTIDE SEQUENCE</scope>
</reference>
<keyword evidence="2" id="KW-0645">Protease</keyword>
<dbReference type="InterPro" id="IPR029058">
    <property type="entry name" value="AB_hydrolase_fold"/>
</dbReference>
<dbReference type="EMBL" id="OX459122">
    <property type="protein sequence ID" value="CAI9104934.1"/>
    <property type="molecule type" value="Genomic_DNA"/>
</dbReference>
<name>A0AAV1DD21_OLDCO</name>
<dbReference type="GO" id="GO:0070008">
    <property type="term" value="F:serine-type exopeptidase activity"/>
    <property type="evidence" value="ECO:0007669"/>
    <property type="project" value="InterPro"/>
</dbReference>
<keyword evidence="5" id="KW-0325">Glycoprotein</keyword>